<name>A0A923SHB3_9FLAO</name>
<keyword evidence="2" id="KW-1185">Reference proteome</keyword>
<sequence length="139" mass="16180">MFFLSICYISCAQELKKEKTTILLDLNDKITGKYGFNNDTTAATFAIYFEKYQTKKARDKTTKEYYNNTRDSNSAGLPNFSVNLSVFGLKPEKLKSLDCIKYITVKQFRESGYKTTAPTYIIHKLQDGNYLRWKTYKLN</sequence>
<dbReference type="AlphaFoldDB" id="A0A923SHB3"/>
<dbReference type="Proteomes" id="UP000641454">
    <property type="component" value="Unassembled WGS sequence"/>
</dbReference>
<evidence type="ECO:0000313" key="1">
    <source>
        <dbReference type="EMBL" id="MBC5845504.1"/>
    </source>
</evidence>
<organism evidence="1 2">
    <name type="scientific">Flavobacterium muglaense</name>
    <dbReference type="NCBI Taxonomy" id="2764716"/>
    <lineage>
        <taxon>Bacteria</taxon>
        <taxon>Pseudomonadati</taxon>
        <taxon>Bacteroidota</taxon>
        <taxon>Flavobacteriia</taxon>
        <taxon>Flavobacteriales</taxon>
        <taxon>Flavobacteriaceae</taxon>
        <taxon>Flavobacterium</taxon>
    </lineage>
</organism>
<proteinExistence type="predicted"/>
<dbReference type="RefSeq" id="WP_187038209.1">
    <property type="nucleotide sequence ID" value="NZ_JACRUK010000041.1"/>
</dbReference>
<comment type="caution">
    <text evidence="1">The sequence shown here is derived from an EMBL/GenBank/DDBJ whole genome shotgun (WGS) entry which is preliminary data.</text>
</comment>
<evidence type="ECO:0000313" key="2">
    <source>
        <dbReference type="Proteomes" id="UP000641454"/>
    </source>
</evidence>
<gene>
    <name evidence="1" type="ORF">H8R25_13800</name>
</gene>
<reference evidence="1 2" key="1">
    <citation type="submission" date="2020-08" db="EMBL/GenBank/DDBJ databases">
        <title>Description of novel Flavobacterium F-392 isolate.</title>
        <authorList>
            <person name="Saticioglu I.B."/>
            <person name="Duman M."/>
            <person name="Altun S."/>
        </authorList>
    </citation>
    <scope>NUCLEOTIDE SEQUENCE [LARGE SCALE GENOMIC DNA]</scope>
    <source>
        <strain evidence="1 2">F-392</strain>
    </source>
</reference>
<accession>A0A923SHB3</accession>
<protein>
    <submittedName>
        <fullName evidence="1">Uncharacterized protein</fullName>
    </submittedName>
</protein>
<dbReference type="EMBL" id="JACRUL010000040">
    <property type="protein sequence ID" value="MBC5845504.1"/>
    <property type="molecule type" value="Genomic_DNA"/>
</dbReference>